<name>A0A1L7WYD3_9HELO</name>
<reference evidence="2 3" key="1">
    <citation type="submission" date="2016-03" db="EMBL/GenBank/DDBJ databases">
        <authorList>
            <person name="Ploux O."/>
        </authorList>
    </citation>
    <scope>NUCLEOTIDE SEQUENCE [LARGE SCALE GENOMIC DNA]</scope>
    <source>
        <strain evidence="2 3">UAMH 11012</strain>
    </source>
</reference>
<evidence type="ECO:0000313" key="2">
    <source>
        <dbReference type="EMBL" id="CZR57781.1"/>
    </source>
</evidence>
<proteinExistence type="predicted"/>
<evidence type="ECO:0000313" key="3">
    <source>
        <dbReference type="Proteomes" id="UP000184330"/>
    </source>
</evidence>
<accession>A0A1L7WYD3</accession>
<dbReference type="OrthoDB" id="7464126at2759"/>
<feature type="region of interest" description="Disordered" evidence="1">
    <location>
        <begin position="607"/>
        <end position="656"/>
    </location>
</feature>
<keyword evidence="3" id="KW-1185">Reference proteome</keyword>
<feature type="compositionally biased region" description="Polar residues" evidence="1">
    <location>
        <begin position="301"/>
        <end position="311"/>
    </location>
</feature>
<evidence type="ECO:0000256" key="1">
    <source>
        <dbReference type="SAM" id="MobiDB-lite"/>
    </source>
</evidence>
<feature type="region of interest" description="Disordered" evidence="1">
    <location>
        <begin position="483"/>
        <end position="514"/>
    </location>
</feature>
<feature type="region of interest" description="Disordered" evidence="1">
    <location>
        <begin position="426"/>
        <end position="471"/>
    </location>
</feature>
<dbReference type="Proteomes" id="UP000184330">
    <property type="component" value="Unassembled WGS sequence"/>
</dbReference>
<dbReference type="PANTHER" id="PTHR38886:SF1">
    <property type="entry name" value="NACHT-NTPASE AND P-LOOP NTPASES N-TERMINAL DOMAIN-CONTAINING PROTEIN"/>
    <property type="match status" value="1"/>
</dbReference>
<feature type="region of interest" description="Disordered" evidence="1">
    <location>
        <begin position="243"/>
        <end position="315"/>
    </location>
</feature>
<dbReference type="EMBL" id="FJOG01000010">
    <property type="protein sequence ID" value="CZR57781.1"/>
    <property type="molecule type" value="Genomic_DNA"/>
</dbReference>
<dbReference type="STRING" id="576137.A0A1L7WYD3"/>
<organism evidence="2 3">
    <name type="scientific">Phialocephala subalpina</name>
    <dbReference type="NCBI Taxonomy" id="576137"/>
    <lineage>
        <taxon>Eukaryota</taxon>
        <taxon>Fungi</taxon>
        <taxon>Dikarya</taxon>
        <taxon>Ascomycota</taxon>
        <taxon>Pezizomycotina</taxon>
        <taxon>Leotiomycetes</taxon>
        <taxon>Helotiales</taxon>
        <taxon>Mollisiaceae</taxon>
        <taxon>Phialocephala</taxon>
        <taxon>Phialocephala fortinii species complex</taxon>
    </lineage>
</organism>
<dbReference type="PANTHER" id="PTHR38886">
    <property type="entry name" value="SESA DOMAIN-CONTAINING PROTEIN"/>
    <property type="match status" value="1"/>
</dbReference>
<sequence length="894" mass="99232">MSFGFSIGDFIALTQLASKVVSGARSACGAHDELTREVTSLEIVLRLLQREVTKPKSILKSDNAEQKHELATLVEHCNKVLKVLNGILEKYNGLSEEKRRVTKFWKKVRFGNGEMQDLSKIRLELSTHTNVLTMFLNLSTVGSLGKVEEHMVNHSEELRAVRRSVNWVTASMQANAGHKEGSVLTSYANDDKAFWKEFRRELVNDGYSSDVWRKHKTLIKDYVKELGNRGALDELSVDNAEEDIDNDALNNPNISSDNIKSNERLPKVSEQVGQSTPPQTPSTPDIGSKEIDMDEAPGEMSRSNTASNTASPDLEPALGQQAASFDGPGAPAGFYFNGGAGGRAKSFHFSTKGGGEGFSFSDPESIFSEFLRGQAGTTQAPELNVSDAPSGSERSFHYEFSPGADGRGGFSFSNPESMFSEFLGGQTQMEGEDGGKGKEARVETPPHFSQPDRPEGAGKSPGSVFIGNPDGSWSRVFNRAQEWSSAEFQPSPERSTNAPKSASAECPEDKKKYPTHQQSEAEFWVCPRDLEQALEFVRRHITMRDHSCGSYWDEVIHDGQVFVVPISGDEFYVGPGLPSFAYDKDGNRVAVTGTPPNLVVQGRVAEPAEPYNPTPRRRSESPVFRYPSPGGSFSPRYNTNGEYATRRRSPPPVPGPGWGLEAVERAFARAYIVTASGKARSRFAPDEPTPLTKLRSIPVRKIATEADARKHRIPTGYSLKNWDPSREPIMIFGSVMDADSLGKWIYDWTVHYHGAASTLSETAGELWILLIDVSFSVEQAEECMPRIRLREDREMVDNFVESGERLFDKMKKLIRACEDPKIDKAKKTRHGEFKDPSKGLRATRLFIDVMLSSDETSSQHAEKWMTSARLWLMRFGANCFEIFRNPDRGARVYG</sequence>
<evidence type="ECO:0008006" key="4">
    <source>
        <dbReference type="Google" id="ProtNLM"/>
    </source>
</evidence>
<feature type="compositionally biased region" description="Polar residues" evidence="1">
    <location>
        <begin position="248"/>
        <end position="259"/>
    </location>
</feature>
<feature type="compositionally biased region" description="Basic and acidic residues" evidence="1">
    <location>
        <begin position="433"/>
        <end position="456"/>
    </location>
</feature>
<protein>
    <recommendedName>
        <fullName evidence="4">Fungal N-terminal domain-containing protein</fullName>
    </recommendedName>
</protein>
<gene>
    <name evidence="2" type="ORF">PAC_07670</name>
</gene>
<dbReference type="AlphaFoldDB" id="A0A1L7WYD3"/>
<feature type="compositionally biased region" description="Polar residues" evidence="1">
    <location>
        <begin position="483"/>
        <end position="500"/>
    </location>
</feature>